<name>A0AAV0J782_9ROSI</name>
<evidence type="ECO:0000256" key="1">
    <source>
        <dbReference type="SAM" id="MobiDB-lite"/>
    </source>
</evidence>
<gene>
    <name evidence="2" type="ORF">LITE_LOCUS12444</name>
</gene>
<dbReference type="AlphaFoldDB" id="A0AAV0J782"/>
<accession>A0AAV0J782</accession>
<feature type="region of interest" description="Disordered" evidence="1">
    <location>
        <begin position="1"/>
        <end position="73"/>
    </location>
</feature>
<evidence type="ECO:0000313" key="3">
    <source>
        <dbReference type="Proteomes" id="UP001154282"/>
    </source>
</evidence>
<comment type="caution">
    <text evidence="2">The sequence shown here is derived from an EMBL/GenBank/DDBJ whole genome shotgun (WGS) entry which is preliminary data.</text>
</comment>
<dbReference type="EMBL" id="CAMGYJ010000004">
    <property type="protein sequence ID" value="CAI0404396.1"/>
    <property type="molecule type" value="Genomic_DNA"/>
</dbReference>
<reference evidence="2" key="1">
    <citation type="submission" date="2022-08" db="EMBL/GenBank/DDBJ databases">
        <authorList>
            <person name="Gutierrez-Valencia J."/>
        </authorList>
    </citation>
    <scope>NUCLEOTIDE SEQUENCE</scope>
</reference>
<feature type="compositionally biased region" description="Pro residues" evidence="1">
    <location>
        <begin position="38"/>
        <end position="52"/>
    </location>
</feature>
<keyword evidence="3" id="KW-1185">Reference proteome</keyword>
<dbReference type="Proteomes" id="UP001154282">
    <property type="component" value="Unassembled WGS sequence"/>
</dbReference>
<evidence type="ECO:0000313" key="2">
    <source>
        <dbReference type="EMBL" id="CAI0404396.1"/>
    </source>
</evidence>
<protein>
    <submittedName>
        <fullName evidence="2">Uncharacterized protein</fullName>
    </submittedName>
</protein>
<sequence length="123" mass="14253">MDRRRRQEAGQLHRHPGPMLLARRPQARRPPPLREELPPPVDELPPPGPQARPPQRRRGTARHSAPLPPRQQPVILCFFREMVENCGGIARKDRQRDQEPLEHPHQEEADQDGDRSRHPPSAR</sequence>
<feature type="region of interest" description="Disordered" evidence="1">
    <location>
        <begin position="89"/>
        <end position="123"/>
    </location>
</feature>
<proteinExistence type="predicted"/>
<feature type="compositionally biased region" description="Basic and acidic residues" evidence="1">
    <location>
        <begin position="90"/>
        <end position="117"/>
    </location>
</feature>
<organism evidence="2 3">
    <name type="scientific">Linum tenue</name>
    <dbReference type="NCBI Taxonomy" id="586396"/>
    <lineage>
        <taxon>Eukaryota</taxon>
        <taxon>Viridiplantae</taxon>
        <taxon>Streptophyta</taxon>
        <taxon>Embryophyta</taxon>
        <taxon>Tracheophyta</taxon>
        <taxon>Spermatophyta</taxon>
        <taxon>Magnoliopsida</taxon>
        <taxon>eudicotyledons</taxon>
        <taxon>Gunneridae</taxon>
        <taxon>Pentapetalae</taxon>
        <taxon>rosids</taxon>
        <taxon>fabids</taxon>
        <taxon>Malpighiales</taxon>
        <taxon>Linaceae</taxon>
        <taxon>Linum</taxon>
    </lineage>
</organism>